<evidence type="ECO:0000256" key="2">
    <source>
        <dbReference type="ARBA" id="ARBA00004413"/>
    </source>
</evidence>
<feature type="compositionally biased region" description="Pro residues" evidence="21">
    <location>
        <begin position="505"/>
        <end position="514"/>
    </location>
</feature>
<keyword evidence="11" id="KW-0403">Intermediate filament</keyword>
<dbReference type="InterPro" id="IPR039008">
    <property type="entry name" value="IF_rod_dom"/>
</dbReference>
<dbReference type="SMART" id="SM01391">
    <property type="entry name" value="Filament"/>
    <property type="match status" value="1"/>
</dbReference>
<evidence type="ECO:0000256" key="3">
    <source>
        <dbReference type="ARBA" id="ARBA00004544"/>
    </source>
</evidence>
<feature type="compositionally biased region" description="Pro residues" evidence="21">
    <location>
        <begin position="574"/>
        <end position="584"/>
    </location>
</feature>
<evidence type="ECO:0000259" key="22">
    <source>
        <dbReference type="PROSITE" id="PS51842"/>
    </source>
</evidence>
<evidence type="ECO:0000256" key="5">
    <source>
        <dbReference type="ARBA" id="ARBA00022475"/>
    </source>
</evidence>
<keyword evidence="15" id="KW-0206">Cytoskeleton</keyword>
<evidence type="ECO:0000256" key="7">
    <source>
        <dbReference type="ARBA" id="ARBA00022553"/>
    </source>
</evidence>
<dbReference type="GO" id="GO:0005938">
    <property type="term" value="C:cell cortex"/>
    <property type="evidence" value="ECO:0007669"/>
    <property type="project" value="UniProtKB-SubCell"/>
</dbReference>
<evidence type="ECO:0000256" key="16">
    <source>
        <dbReference type="ARBA" id="ARBA00023288"/>
    </source>
</evidence>
<feature type="compositionally biased region" description="Basic and acidic residues" evidence="21">
    <location>
        <begin position="372"/>
        <end position="392"/>
    </location>
</feature>
<keyword evidence="16" id="KW-0449">Lipoprotein</keyword>
<evidence type="ECO:0000313" key="23">
    <source>
        <dbReference type="EMBL" id="KAF6421756.1"/>
    </source>
</evidence>
<accession>A0A7J8DFF0</accession>
<feature type="region of interest" description="Disordered" evidence="21">
    <location>
        <begin position="372"/>
        <end position="432"/>
    </location>
</feature>
<dbReference type="GO" id="GO:0007010">
    <property type="term" value="P:cytoskeleton organization"/>
    <property type="evidence" value="ECO:0007669"/>
    <property type="project" value="UniProtKB-ARBA"/>
</dbReference>
<keyword evidence="13 20" id="KW-0175">Coiled coil</keyword>
<proteinExistence type="predicted"/>
<keyword evidence="8" id="KW-0273">Eye lens protein</keyword>
<dbReference type="SUPFAM" id="SSF64593">
    <property type="entry name" value="Intermediate filament protein, coiled coil region"/>
    <property type="match status" value="1"/>
</dbReference>
<dbReference type="GO" id="GO:0005886">
    <property type="term" value="C:plasma membrane"/>
    <property type="evidence" value="ECO:0007669"/>
    <property type="project" value="UniProtKB-SubCell"/>
</dbReference>
<dbReference type="GO" id="GO:0070307">
    <property type="term" value="P:lens fiber cell development"/>
    <property type="evidence" value="ECO:0007669"/>
    <property type="project" value="TreeGrafter"/>
</dbReference>
<keyword evidence="10" id="KW-0677">Repeat</keyword>
<keyword evidence="24" id="KW-1185">Reference proteome</keyword>
<evidence type="ECO:0000256" key="19">
    <source>
        <dbReference type="ARBA" id="ARBA00064349"/>
    </source>
</evidence>
<dbReference type="InterPro" id="IPR042358">
    <property type="entry name" value="BFSP1"/>
</dbReference>
<keyword evidence="9" id="KW-0519">Myristate</keyword>
<evidence type="ECO:0000256" key="12">
    <source>
        <dbReference type="ARBA" id="ARBA00022990"/>
    </source>
</evidence>
<evidence type="ECO:0000256" key="1">
    <source>
        <dbReference type="ARBA" id="ARBA00004245"/>
    </source>
</evidence>
<feature type="coiled-coil region" evidence="20">
    <location>
        <begin position="212"/>
        <end position="285"/>
    </location>
</feature>
<keyword evidence="6" id="KW-0963">Cytoplasm</keyword>
<keyword evidence="5" id="KW-1003">Cell membrane</keyword>
<feature type="domain" description="IF rod" evidence="22">
    <location>
        <begin position="34"/>
        <end position="314"/>
    </location>
</feature>
<evidence type="ECO:0000256" key="17">
    <source>
        <dbReference type="ARBA" id="ARBA00031415"/>
    </source>
</evidence>
<evidence type="ECO:0000313" key="24">
    <source>
        <dbReference type="Proteomes" id="UP000593571"/>
    </source>
</evidence>
<name>A0A7J8DFF0_ROUAE</name>
<dbReference type="AlphaFoldDB" id="A0A7J8DFF0"/>
<feature type="coiled-coil region" evidence="20">
    <location>
        <begin position="38"/>
        <end position="169"/>
    </location>
</feature>
<comment type="caution">
    <text evidence="23">The sequence shown here is derived from an EMBL/GenBank/DDBJ whole genome shotgun (WGS) entry which is preliminary data.</text>
</comment>
<evidence type="ECO:0000256" key="13">
    <source>
        <dbReference type="ARBA" id="ARBA00023054"/>
    </source>
</evidence>
<dbReference type="Gene3D" id="1.20.5.170">
    <property type="match status" value="1"/>
</dbReference>
<comment type="subunit">
    <text evidence="19">Part of a complex required for lens intermediate filament formation composed of BFSP1, BFSP2 and CRYAA. Identified in a complex that contains VIM, EZR, AHNAK, BFSP1, BFSP2, ANK2, PLEC, PRX and spectrin. Found in a complex composed of PPL (via C-terminal linker domain), BFSP1 and BFSP2 in the retinal lens. Within the complex interacts with BFSP2. Interacts (via C-terminus) with MIP (via C-terminus) in aged lens fiber cells.</text>
</comment>
<dbReference type="PANTHER" id="PTHR14069:SF0">
    <property type="entry name" value="FILENSIN"/>
    <property type="match status" value="1"/>
</dbReference>
<dbReference type="EMBL" id="JACASE010000012">
    <property type="protein sequence ID" value="KAF6421756.1"/>
    <property type="molecule type" value="Genomic_DNA"/>
</dbReference>
<dbReference type="Proteomes" id="UP000593571">
    <property type="component" value="Unassembled WGS sequence"/>
</dbReference>
<keyword evidence="14" id="KW-0472">Membrane</keyword>
<evidence type="ECO:0000256" key="10">
    <source>
        <dbReference type="ARBA" id="ARBA00022737"/>
    </source>
</evidence>
<dbReference type="GO" id="GO:0005212">
    <property type="term" value="F:structural constituent of eye lens"/>
    <property type="evidence" value="ECO:0007669"/>
    <property type="project" value="UniProtKB-KW"/>
</dbReference>
<protein>
    <recommendedName>
        <fullName evidence="4">Filensin</fullName>
    </recommendedName>
    <alternativeName>
        <fullName evidence="17">Beaded filament structural protein 1</fullName>
    </alternativeName>
</protein>
<evidence type="ECO:0000256" key="15">
    <source>
        <dbReference type="ARBA" id="ARBA00023212"/>
    </source>
</evidence>
<feature type="region of interest" description="Disordered" evidence="21">
    <location>
        <begin position="492"/>
        <end position="613"/>
    </location>
</feature>
<evidence type="ECO:0000256" key="11">
    <source>
        <dbReference type="ARBA" id="ARBA00022754"/>
    </source>
</evidence>
<evidence type="ECO:0000256" key="6">
    <source>
        <dbReference type="ARBA" id="ARBA00022490"/>
    </source>
</evidence>
<comment type="subcellular location">
    <subcellularLocation>
        <location evidence="2">Cell membrane</location>
        <topology evidence="2">Peripheral membrane protein</topology>
        <orientation evidence="2">Cytoplasmic side</orientation>
    </subcellularLocation>
    <subcellularLocation>
        <location evidence="3">Cytoplasm</location>
        <location evidence="3">Cell cortex</location>
    </subcellularLocation>
    <subcellularLocation>
        <location evidence="1">Cytoplasm</location>
        <location evidence="1">Cytoskeleton</location>
    </subcellularLocation>
</comment>
<dbReference type="PANTHER" id="PTHR14069">
    <property type="entry name" value="FILENSIN"/>
    <property type="match status" value="1"/>
</dbReference>
<evidence type="ECO:0000256" key="18">
    <source>
        <dbReference type="ARBA" id="ARBA00056753"/>
    </source>
</evidence>
<dbReference type="OrthoDB" id="9942423at2759"/>
<dbReference type="FunFam" id="1.20.5.1160:FF:000009">
    <property type="entry name" value="filensin isoform X2"/>
    <property type="match status" value="1"/>
</dbReference>
<evidence type="ECO:0000256" key="8">
    <source>
        <dbReference type="ARBA" id="ARBA00022613"/>
    </source>
</evidence>
<dbReference type="FunFam" id="1.20.5.170:FF:000094">
    <property type="entry name" value="Beaded filament structural protein 1"/>
    <property type="match status" value="1"/>
</dbReference>
<dbReference type="GO" id="GO:0005882">
    <property type="term" value="C:intermediate filament"/>
    <property type="evidence" value="ECO:0007669"/>
    <property type="project" value="UniProtKB-KW"/>
</dbReference>
<dbReference type="PROSITE" id="PS51842">
    <property type="entry name" value="IF_ROD_2"/>
    <property type="match status" value="1"/>
</dbReference>
<feature type="compositionally biased region" description="Basic and acidic residues" evidence="21">
    <location>
        <begin position="524"/>
        <end position="564"/>
    </location>
</feature>
<sequence length="662" mass="73804">MYRRSYVFQTRKEQYERAEEAPDRLVEGRAAAPTLAALQGLGERVAAHVQRARALEQRHAVLRRQLDAFQRLGELAGPEDALARHVEGNRQRARDLAAERARLERQGAEAQRALDEFRSKYENECECQLLLKEMLERLNKEADEALLHNLRLQIEAQFLQDDISAAKDRYKKNLLEIQTYVSILQQIIQTTPQASVITGGMREEKLLTEREAAALQSQLEEGREVLSLLQAQRAELQAQTATLEQAIKDAQECYDDEIQLYNEQIETLRKEIEETERSLEKSSYDCRQLVVAQQTLKNELDRYHRIIENEGNRLSSAFIETPVTLFTPGHGASLSPLPSRKDLARAVQDITTAKPRQKGLPKNIPRKKEIIAKDKADESLEDTPLKGPEDTKPVQVVVKEGGEPKLESEGEEASPPTLEKAPEDVPDGGKISKAFGKLCKMVKEKVRSPKEPEPPADLYTKGRYVLVSGDASYVDPGFCSSSIPARGGVVVSIENDSLHHDSPVEPSPEQPEPPLENGQGGPQGREDGHSPNQHTVDKENEIDTEELKGPREKRDGQKKDEGPRRPCLVVIPGPEGPSTPPPQKPAASQGGSEGQGSRSSNLQERSPPRTLAYEKVEVMESIEKFSTESIQTYEETAVIVETMIEKTKANKKKLGENGSENA</sequence>
<evidence type="ECO:0000256" key="21">
    <source>
        <dbReference type="SAM" id="MobiDB-lite"/>
    </source>
</evidence>
<dbReference type="Gene3D" id="1.20.5.1160">
    <property type="entry name" value="Vasodilator-stimulated phosphoprotein"/>
    <property type="match status" value="1"/>
</dbReference>
<dbReference type="Pfam" id="PF00038">
    <property type="entry name" value="Filament"/>
    <property type="match status" value="1"/>
</dbReference>
<evidence type="ECO:0000256" key="9">
    <source>
        <dbReference type="ARBA" id="ARBA00022707"/>
    </source>
</evidence>
<keyword evidence="12" id="KW-0007">Acetylation</keyword>
<evidence type="ECO:0000256" key="14">
    <source>
        <dbReference type="ARBA" id="ARBA00023136"/>
    </source>
</evidence>
<comment type="function">
    <text evidence="18">Required for the correct formation of lens intermediate filaments as part of a complex composed of BFSP1, BFSP2 and CRYAA. Involved in altering the calcium regulation of MIP water permeability.</text>
</comment>
<organism evidence="23 24">
    <name type="scientific">Rousettus aegyptiacus</name>
    <name type="common">Egyptian fruit bat</name>
    <name type="synonym">Pteropus aegyptiacus</name>
    <dbReference type="NCBI Taxonomy" id="9407"/>
    <lineage>
        <taxon>Eukaryota</taxon>
        <taxon>Metazoa</taxon>
        <taxon>Chordata</taxon>
        <taxon>Craniata</taxon>
        <taxon>Vertebrata</taxon>
        <taxon>Euteleostomi</taxon>
        <taxon>Mammalia</taxon>
        <taxon>Eutheria</taxon>
        <taxon>Laurasiatheria</taxon>
        <taxon>Chiroptera</taxon>
        <taxon>Yinpterochiroptera</taxon>
        <taxon>Pteropodoidea</taxon>
        <taxon>Pteropodidae</taxon>
        <taxon>Rousettinae</taxon>
        <taxon>Rousettus</taxon>
    </lineage>
</organism>
<evidence type="ECO:0000256" key="20">
    <source>
        <dbReference type="SAM" id="Coils"/>
    </source>
</evidence>
<reference evidence="23 24" key="1">
    <citation type="journal article" date="2020" name="Nature">
        <title>Six reference-quality genomes reveal evolution of bat adaptations.</title>
        <authorList>
            <person name="Jebb D."/>
            <person name="Huang Z."/>
            <person name="Pippel M."/>
            <person name="Hughes G.M."/>
            <person name="Lavrichenko K."/>
            <person name="Devanna P."/>
            <person name="Winkler S."/>
            <person name="Jermiin L.S."/>
            <person name="Skirmuntt E.C."/>
            <person name="Katzourakis A."/>
            <person name="Burkitt-Gray L."/>
            <person name="Ray D.A."/>
            <person name="Sullivan K.A.M."/>
            <person name="Roscito J.G."/>
            <person name="Kirilenko B.M."/>
            <person name="Davalos L.M."/>
            <person name="Corthals A.P."/>
            <person name="Power M.L."/>
            <person name="Jones G."/>
            <person name="Ransome R.D."/>
            <person name="Dechmann D.K.N."/>
            <person name="Locatelli A.G."/>
            <person name="Puechmaille S.J."/>
            <person name="Fedrigo O."/>
            <person name="Jarvis E.D."/>
            <person name="Hiller M."/>
            <person name="Vernes S.C."/>
            <person name="Myers E.W."/>
            <person name="Teeling E.C."/>
        </authorList>
    </citation>
    <scope>NUCLEOTIDE SEQUENCE [LARGE SCALE GENOMIC DNA]</scope>
    <source>
        <strain evidence="23">MRouAeg1</strain>
        <tissue evidence="23">Muscle</tissue>
    </source>
</reference>
<keyword evidence="7" id="KW-0597">Phosphoprotein</keyword>
<gene>
    <name evidence="23" type="ORF">HJG63_001458</name>
</gene>
<evidence type="ECO:0000256" key="4">
    <source>
        <dbReference type="ARBA" id="ARBA00019025"/>
    </source>
</evidence>